<evidence type="ECO:0000256" key="2">
    <source>
        <dbReference type="ARBA" id="ARBA00023669"/>
    </source>
</evidence>
<proteinExistence type="predicted"/>
<keyword evidence="5" id="KW-1185">Reference proteome</keyword>
<sequence>MILARVIGNVWSTRKDESLRGLKFLVVQPVTLSYHEDGTPRLQEIGHTLIAADQIGAGEDEIVMVASGSSARQGLANNSIPVDATIVGIIDKETFEVRA</sequence>
<accession>A0ABT8QYW2</accession>
<dbReference type="InterPro" id="IPR004992">
    <property type="entry name" value="EutN_CcmL"/>
</dbReference>
<reference evidence="4" key="1">
    <citation type="submission" date="2022-05" db="EMBL/GenBank/DDBJ databases">
        <title>Expanded diversity of anoxic marine methylotrophy in a Black Sea sulfate reducing microorganism.</title>
        <authorList>
            <person name="Fischer P.Q."/>
            <person name="Stams A.J.M."/>
            <person name="Villanueva L."/>
            <person name="Sousa D.Z."/>
        </authorList>
    </citation>
    <scope>NUCLEOTIDE SEQUENCE</scope>
    <source>
        <strain evidence="4">P130</strain>
    </source>
</reference>
<dbReference type="Pfam" id="PF03319">
    <property type="entry name" value="EutN_CcmL"/>
    <property type="match status" value="1"/>
</dbReference>
<evidence type="ECO:0000256" key="1">
    <source>
        <dbReference type="ARBA" id="ARBA00023587"/>
    </source>
</evidence>
<gene>
    <name evidence="4" type="ORF">M8H41_23750</name>
</gene>
<keyword evidence="2" id="KW-1282">Carboxysome</keyword>
<evidence type="ECO:0000313" key="4">
    <source>
        <dbReference type="EMBL" id="MDO0825825.1"/>
    </source>
</evidence>
<dbReference type="PANTHER" id="PTHR36539">
    <property type="entry name" value="ETHANOLAMINE UTILIZATION PROTEIN EUTN"/>
    <property type="match status" value="1"/>
</dbReference>
<comment type="caution">
    <text evidence="4">The sequence shown here is derived from an EMBL/GenBank/DDBJ whole genome shotgun (WGS) entry which is preliminary data.</text>
</comment>
<name>A0ABT8QYW2_9FIRM</name>
<evidence type="ECO:0000256" key="3">
    <source>
        <dbReference type="ARBA" id="ARBA00024446"/>
    </source>
</evidence>
<dbReference type="RefSeq" id="WP_302050247.1">
    <property type="nucleotide sequence ID" value="NZ_JAMJEV010000034.1"/>
</dbReference>
<dbReference type="Gene3D" id="2.40.50.220">
    <property type="entry name" value="EutN/Ccml"/>
    <property type="match status" value="1"/>
</dbReference>
<comment type="subcellular location">
    <subcellularLocation>
        <location evidence="1">Carboxysome</location>
    </subcellularLocation>
</comment>
<evidence type="ECO:0000313" key="5">
    <source>
        <dbReference type="Proteomes" id="UP001176021"/>
    </source>
</evidence>
<dbReference type="EMBL" id="JAMJEV010000034">
    <property type="protein sequence ID" value="MDO0825825.1"/>
    <property type="molecule type" value="Genomic_DNA"/>
</dbReference>
<dbReference type="PANTHER" id="PTHR36539:SF2">
    <property type="entry name" value="ETHANOLAMINE UTILIZATION PROTEIN"/>
    <property type="match status" value="1"/>
</dbReference>
<dbReference type="PROSITE" id="PS51932">
    <property type="entry name" value="BMV"/>
    <property type="match status" value="1"/>
</dbReference>
<dbReference type="InterPro" id="IPR036677">
    <property type="entry name" value="EutN_CcmL_sf"/>
</dbReference>
<dbReference type="CDD" id="cd01614">
    <property type="entry name" value="EutN_CcmL"/>
    <property type="match status" value="1"/>
</dbReference>
<dbReference type="SUPFAM" id="SSF159133">
    <property type="entry name" value="EutN/CcmL-like"/>
    <property type="match status" value="1"/>
</dbReference>
<protein>
    <submittedName>
        <fullName evidence="4">EutN/CcmL family microcompartment protein</fullName>
    </submittedName>
</protein>
<dbReference type="Proteomes" id="UP001176021">
    <property type="component" value="Unassembled WGS sequence"/>
</dbReference>
<keyword evidence="3" id="KW-1283">Bacterial microcompartment</keyword>
<organism evidence="4 5">
    <name type="scientific">Desulfosporosinus nitroreducens</name>
    <dbReference type="NCBI Taxonomy" id="2018668"/>
    <lineage>
        <taxon>Bacteria</taxon>
        <taxon>Bacillati</taxon>
        <taxon>Bacillota</taxon>
        <taxon>Clostridia</taxon>
        <taxon>Eubacteriales</taxon>
        <taxon>Desulfitobacteriaceae</taxon>
        <taxon>Desulfosporosinus</taxon>
    </lineage>
</organism>